<dbReference type="InterPro" id="IPR001199">
    <property type="entry name" value="Cyt_B5-like_heme/steroid-bd"/>
</dbReference>
<keyword evidence="2" id="KW-0479">Metal-binding</keyword>
<evidence type="ECO:0000313" key="7">
    <source>
        <dbReference type="Proteomes" id="UP001163166"/>
    </source>
</evidence>
<evidence type="ECO:0000313" key="6">
    <source>
        <dbReference type="EMBL" id="UYO40747.1"/>
    </source>
</evidence>
<dbReference type="PANTHER" id="PTHR19359">
    <property type="entry name" value="CYTOCHROME B5"/>
    <property type="match status" value="1"/>
</dbReference>
<dbReference type="SUPFAM" id="SSF55856">
    <property type="entry name" value="Cytochrome b5-like heme/steroid binding domain"/>
    <property type="match status" value="1"/>
</dbReference>
<protein>
    <submittedName>
        <fullName evidence="6">Cytochrome b5 domain-containing protein</fullName>
    </submittedName>
</protein>
<evidence type="ECO:0000256" key="1">
    <source>
        <dbReference type="ARBA" id="ARBA00022617"/>
    </source>
</evidence>
<evidence type="ECO:0000259" key="5">
    <source>
        <dbReference type="PROSITE" id="PS50255"/>
    </source>
</evidence>
<dbReference type="AlphaFoldDB" id="A0AAX3E1X8"/>
<keyword evidence="3" id="KW-0408">Iron</keyword>
<evidence type="ECO:0000256" key="4">
    <source>
        <dbReference type="ARBA" id="ARBA00038168"/>
    </source>
</evidence>
<accession>A0AAX3E1X8</accession>
<proteinExistence type="inferred from homology"/>
<dbReference type="Proteomes" id="UP001163166">
    <property type="component" value="Chromosome"/>
</dbReference>
<dbReference type="RefSeq" id="WP_264075689.1">
    <property type="nucleotide sequence ID" value="NZ_CP076676.1"/>
</dbReference>
<dbReference type="EMBL" id="CP076676">
    <property type="protein sequence ID" value="UYO40747.1"/>
    <property type="molecule type" value="Genomic_DNA"/>
</dbReference>
<dbReference type="InterPro" id="IPR050668">
    <property type="entry name" value="Cytochrome_b5"/>
</dbReference>
<keyword evidence="1" id="KW-0349">Heme</keyword>
<sequence length="121" mass="13352">MMRKLFYVSTAAFWIAVAGFWIGNLLVPGTDTRATAAEREIGAAELARHAVPQDCWMAIRGNVYDITAYLPDHPSRPSIIEPWCGKEASEAYDTKTKGRKHSPEADALLPKYRIGRFVGGG</sequence>
<dbReference type="Gene3D" id="3.10.120.10">
    <property type="entry name" value="Cytochrome b5-like heme/steroid binding domain"/>
    <property type="match status" value="1"/>
</dbReference>
<comment type="similarity">
    <text evidence="4">Belongs to the cytochrome b5 family.</text>
</comment>
<dbReference type="GO" id="GO:0046872">
    <property type="term" value="F:metal ion binding"/>
    <property type="evidence" value="ECO:0007669"/>
    <property type="project" value="UniProtKB-KW"/>
</dbReference>
<dbReference type="SMART" id="SM01117">
    <property type="entry name" value="Cyt-b5"/>
    <property type="match status" value="1"/>
</dbReference>
<gene>
    <name evidence="6" type="ORF">KQX62_05415</name>
</gene>
<evidence type="ECO:0000256" key="2">
    <source>
        <dbReference type="ARBA" id="ARBA00022723"/>
    </source>
</evidence>
<dbReference type="GO" id="GO:0020037">
    <property type="term" value="F:heme binding"/>
    <property type="evidence" value="ECO:0007669"/>
    <property type="project" value="TreeGrafter"/>
</dbReference>
<evidence type="ECO:0000256" key="3">
    <source>
        <dbReference type="ARBA" id="ARBA00023004"/>
    </source>
</evidence>
<dbReference type="InterPro" id="IPR036400">
    <property type="entry name" value="Cyt_B5-like_heme/steroid_sf"/>
</dbReference>
<feature type="domain" description="Cytochrome b5 heme-binding" evidence="5">
    <location>
        <begin position="38"/>
        <end position="118"/>
    </location>
</feature>
<dbReference type="Pfam" id="PF00173">
    <property type="entry name" value="Cyt-b5"/>
    <property type="match status" value="1"/>
</dbReference>
<dbReference type="PROSITE" id="PS50255">
    <property type="entry name" value="CYTOCHROME_B5_2"/>
    <property type="match status" value="1"/>
</dbReference>
<organism evidence="6 7">
    <name type="scientific">Rhodopseudomonas palustris</name>
    <dbReference type="NCBI Taxonomy" id="1076"/>
    <lineage>
        <taxon>Bacteria</taxon>
        <taxon>Pseudomonadati</taxon>
        <taxon>Pseudomonadota</taxon>
        <taxon>Alphaproteobacteria</taxon>
        <taxon>Hyphomicrobiales</taxon>
        <taxon>Nitrobacteraceae</taxon>
        <taxon>Rhodopseudomonas</taxon>
    </lineage>
</organism>
<name>A0AAX3E1X8_RHOPL</name>
<reference evidence="6" key="1">
    <citation type="journal article" date="2022" name="Biol. Control">
        <title>In silico genomic analysis of Rhodopseudomonas palustris strains revealed potential biocontrol agents and crop yield enhancers.</title>
        <authorList>
            <person name="Surachat K."/>
            <person name="Kantachote D."/>
            <person name="Deachamag P."/>
            <person name="Wonglapsuwan M."/>
        </authorList>
    </citation>
    <scope>NUCLEOTIDE SEQUENCE</scope>
    <source>
        <strain evidence="6">TLS06</strain>
    </source>
</reference>
<dbReference type="GO" id="GO:0016020">
    <property type="term" value="C:membrane"/>
    <property type="evidence" value="ECO:0007669"/>
    <property type="project" value="TreeGrafter"/>
</dbReference>